<name>A0A2G8L484_STIJA</name>
<proteinExistence type="predicted"/>
<feature type="compositionally biased region" description="Basic and acidic residues" evidence="1">
    <location>
        <begin position="303"/>
        <end position="321"/>
    </location>
</feature>
<feature type="compositionally biased region" description="Basic residues" evidence="1">
    <location>
        <begin position="351"/>
        <end position="363"/>
    </location>
</feature>
<feature type="region of interest" description="Disordered" evidence="1">
    <location>
        <begin position="102"/>
        <end position="269"/>
    </location>
</feature>
<feature type="non-terminal residue" evidence="2">
    <location>
        <position position="395"/>
    </location>
</feature>
<evidence type="ECO:0000313" key="3">
    <source>
        <dbReference type="Proteomes" id="UP000230750"/>
    </source>
</evidence>
<feature type="compositionally biased region" description="Basic and acidic residues" evidence="1">
    <location>
        <begin position="286"/>
        <end position="295"/>
    </location>
</feature>
<feature type="compositionally biased region" description="Basic and acidic residues" evidence="1">
    <location>
        <begin position="33"/>
        <end position="50"/>
    </location>
</feature>
<dbReference type="Proteomes" id="UP000230750">
    <property type="component" value="Unassembled WGS sequence"/>
</dbReference>
<feature type="compositionally biased region" description="Polar residues" evidence="1">
    <location>
        <begin position="141"/>
        <end position="158"/>
    </location>
</feature>
<gene>
    <name evidence="2" type="ORF">BSL78_08029</name>
</gene>
<protein>
    <submittedName>
        <fullName evidence="2">Uncharacterized protein</fullName>
    </submittedName>
</protein>
<feature type="compositionally biased region" description="Basic and acidic residues" evidence="1">
    <location>
        <begin position="159"/>
        <end position="235"/>
    </location>
</feature>
<sequence>MPGRKRKAGNVDDRGTRKKHKKQKKNHKSKKGMSHDADRKKTGKNKRLDETAMTMGGEVDGEVLHGEENEIEEMCEAIEDEATSTEIANTIAEDTNTVAVTHQNEGGQEEDDVSVECEKETSNIDPIVLDENESNEMKIHVSSNRNDDTGVQEQGEGTSKTEKIQRQREKKDKKQKALEEKARKQKEREMKKEKKEQELKEKEEKRKARDLKKQQVKERKEKKKTEKDEKAKKQIAEPISKSQHHDQKVIGQKPSLQKKAKFSAPKGKPKAAFLAPVQAATCNKDMEVKTQKDNNRSASPNDIEMHNEDYKEYDQGIKQRDMTTASKDSYKDTTKYAVDANEESVDASGLHKTKRKKFSVKRKLLGETKVEKKLKRPVTVETDQGPATEEEEVRD</sequence>
<accession>A0A2G8L484</accession>
<evidence type="ECO:0000256" key="1">
    <source>
        <dbReference type="SAM" id="MobiDB-lite"/>
    </source>
</evidence>
<feature type="compositionally biased region" description="Basic residues" evidence="1">
    <location>
        <begin position="16"/>
        <end position="32"/>
    </location>
</feature>
<feature type="region of interest" description="Disordered" evidence="1">
    <location>
        <begin position="1"/>
        <end position="63"/>
    </location>
</feature>
<organism evidence="2 3">
    <name type="scientific">Stichopus japonicus</name>
    <name type="common">Sea cucumber</name>
    <dbReference type="NCBI Taxonomy" id="307972"/>
    <lineage>
        <taxon>Eukaryota</taxon>
        <taxon>Metazoa</taxon>
        <taxon>Echinodermata</taxon>
        <taxon>Eleutherozoa</taxon>
        <taxon>Echinozoa</taxon>
        <taxon>Holothuroidea</taxon>
        <taxon>Aspidochirotacea</taxon>
        <taxon>Aspidochirotida</taxon>
        <taxon>Stichopodidae</taxon>
        <taxon>Apostichopus</taxon>
    </lineage>
</organism>
<reference evidence="2 3" key="1">
    <citation type="journal article" date="2017" name="PLoS Biol.">
        <title>The sea cucumber genome provides insights into morphological evolution and visceral regeneration.</title>
        <authorList>
            <person name="Zhang X."/>
            <person name="Sun L."/>
            <person name="Yuan J."/>
            <person name="Sun Y."/>
            <person name="Gao Y."/>
            <person name="Zhang L."/>
            <person name="Li S."/>
            <person name="Dai H."/>
            <person name="Hamel J.F."/>
            <person name="Liu C."/>
            <person name="Yu Y."/>
            <person name="Liu S."/>
            <person name="Lin W."/>
            <person name="Guo K."/>
            <person name="Jin S."/>
            <person name="Xu P."/>
            <person name="Storey K.B."/>
            <person name="Huan P."/>
            <person name="Zhang T."/>
            <person name="Zhou Y."/>
            <person name="Zhang J."/>
            <person name="Lin C."/>
            <person name="Li X."/>
            <person name="Xing L."/>
            <person name="Huo D."/>
            <person name="Sun M."/>
            <person name="Wang L."/>
            <person name="Mercier A."/>
            <person name="Li F."/>
            <person name="Yang H."/>
            <person name="Xiang J."/>
        </authorList>
    </citation>
    <scope>NUCLEOTIDE SEQUENCE [LARGE SCALE GENOMIC DNA]</scope>
    <source>
        <strain evidence="2">Shaxun</strain>
        <tissue evidence="2">Muscle</tissue>
    </source>
</reference>
<evidence type="ECO:0000313" key="2">
    <source>
        <dbReference type="EMBL" id="PIK55079.1"/>
    </source>
</evidence>
<dbReference type="EMBL" id="MRZV01000226">
    <property type="protein sequence ID" value="PIK55079.1"/>
    <property type="molecule type" value="Genomic_DNA"/>
</dbReference>
<comment type="caution">
    <text evidence="2">The sequence shown here is derived from an EMBL/GenBank/DDBJ whole genome shotgun (WGS) entry which is preliminary data.</text>
</comment>
<keyword evidence="3" id="KW-1185">Reference proteome</keyword>
<feature type="region of interest" description="Disordered" evidence="1">
    <location>
        <begin position="286"/>
        <end position="395"/>
    </location>
</feature>
<dbReference type="AlphaFoldDB" id="A0A2G8L484"/>